<reference evidence="4" key="1">
    <citation type="submission" date="2008-08" db="EMBL/GenBank/DDBJ databases">
        <title>Annotation of Bifidobacterium longum subsp. infantis CCUG 52486.</title>
        <authorList>
            <consortium name="The Broad Institute Genome Sequencing Platform"/>
            <person name="Gougoulias C."/>
            <person name="Tuohy K.M."/>
            <person name="Gibson G.R."/>
            <person name="Ward D."/>
            <person name="Mehta T."/>
            <person name="Young S."/>
            <person name="Jaffe D."/>
            <person name="Gnerre S."/>
            <person name="Berlin A."/>
            <person name="Heiman D."/>
            <person name="Hepburn T."/>
            <person name="Shea T."/>
            <person name="Sykes S."/>
            <person name="Alvarado L."/>
            <person name="Kodira C."/>
            <person name="Borodovsky M."/>
            <person name="Lander E."/>
            <person name="Galagan J."/>
            <person name="Nusbaum C."/>
            <person name="Birren B."/>
        </authorList>
    </citation>
    <scope>NUCLEOTIDE SEQUENCE [LARGE SCALE GENOMIC DNA]</scope>
    <source>
        <strain evidence="4">CCUG 52486</strain>
    </source>
</reference>
<evidence type="ECO:0000256" key="2">
    <source>
        <dbReference type="SAM" id="MobiDB-lite"/>
    </source>
</evidence>
<dbReference type="PANTHER" id="PTHR33795:SF1">
    <property type="entry name" value="INSERTION ELEMENT IS150 PROTEIN INSJ"/>
    <property type="match status" value="1"/>
</dbReference>
<dbReference type="HOGENOM" id="CLU_027402_17_1_11"/>
<dbReference type="InterPro" id="IPR036388">
    <property type="entry name" value="WH-like_DNA-bd_sf"/>
</dbReference>
<dbReference type="EMBL" id="DS990241">
    <property type="protein sequence ID" value="EEQ55618.1"/>
    <property type="molecule type" value="Genomic_DNA"/>
</dbReference>
<accession>C5EC74</accession>
<dbReference type="Pfam" id="PF13518">
    <property type="entry name" value="HTH_28"/>
    <property type="match status" value="1"/>
</dbReference>
<dbReference type="Gene3D" id="1.10.10.10">
    <property type="entry name" value="Winged helix-like DNA-binding domain superfamily/Winged helix DNA-binding domain"/>
    <property type="match status" value="1"/>
</dbReference>
<dbReference type="InterPro" id="IPR055247">
    <property type="entry name" value="InsJ-like_HTH"/>
</dbReference>
<evidence type="ECO:0000256" key="1">
    <source>
        <dbReference type="ARBA" id="ARBA00038232"/>
    </source>
</evidence>
<evidence type="ECO:0000259" key="3">
    <source>
        <dbReference type="Pfam" id="PF13518"/>
    </source>
</evidence>
<feature type="region of interest" description="Disordered" evidence="2">
    <location>
        <begin position="113"/>
        <end position="143"/>
    </location>
</feature>
<organism evidence="4">
    <name type="scientific">Bifidobacterium longum subsp. infantis CCUG 52486</name>
    <dbReference type="NCBI Taxonomy" id="537937"/>
    <lineage>
        <taxon>Bacteria</taxon>
        <taxon>Bacillati</taxon>
        <taxon>Actinomycetota</taxon>
        <taxon>Actinomycetes</taxon>
        <taxon>Bifidobacteriales</taxon>
        <taxon>Bifidobacteriaceae</taxon>
        <taxon>Bifidobacterium</taxon>
    </lineage>
</organism>
<protein>
    <recommendedName>
        <fullName evidence="3">Insertion element IS150 protein InsJ-like helix-turn-helix domain-containing protein</fullName>
    </recommendedName>
</protein>
<dbReference type="SUPFAM" id="SSF48295">
    <property type="entry name" value="TrpR-like"/>
    <property type="match status" value="2"/>
</dbReference>
<sequence>MRFLMCRDRRRHYDDGFMRVVADLIRGGAGRRSLARRLGVPVSTAGKWVLSYRFGGEAALMGEREGNRRYDYETKLAAVRDHVEHGLTKAEVMEKYRIAGPAPLERWCREYRSGGPDALRPKPKGRPRGAKSKPRPAPTREQLLEEENAYLKARVAYLEKVDALLAWRSATGTER</sequence>
<dbReference type="Proteomes" id="UP000005084">
    <property type="component" value="Unassembled WGS sequence"/>
</dbReference>
<evidence type="ECO:0000313" key="4">
    <source>
        <dbReference type="EMBL" id="EEQ55618.1"/>
    </source>
</evidence>
<proteinExistence type="inferred from homology"/>
<dbReference type="InterPro" id="IPR010921">
    <property type="entry name" value="Trp_repressor/repl_initiator"/>
</dbReference>
<dbReference type="GO" id="GO:0043565">
    <property type="term" value="F:sequence-specific DNA binding"/>
    <property type="evidence" value="ECO:0007669"/>
    <property type="project" value="InterPro"/>
</dbReference>
<feature type="compositionally biased region" description="Basic residues" evidence="2">
    <location>
        <begin position="121"/>
        <end position="134"/>
    </location>
</feature>
<dbReference type="PANTHER" id="PTHR33795">
    <property type="entry name" value="INSERTION ELEMENT IS150 PROTEIN INSJ"/>
    <property type="match status" value="1"/>
</dbReference>
<feature type="domain" description="Insertion element IS150 protein InsJ-like helix-turn-helix" evidence="3">
    <location>
        <begin position="75"/>
        <end position="128"/>
    </location>
</feature>
<gene>
    <name evidence="4" type="ORF">BLIG_01356</name>
</gene>
<dbReference type="AlphaFoldDB" id="C5EC74"/>
<comment type="similarity">
    <text evidence="1">Belongs to the IS150/IS1296 orfA family.</text>
</comment>
<dbReference type="InterPro" id="IPR052057">
    <property type="entry name" value="IS150/IS1296_orfA-like"/>
</dbReference>
<name>C5EC74_BIFLI</name>